<reference evidence="1 2" key="1">
    <citation type="journal article" date="2015" name="Genome Biol.">
        <title>Comparative genomics of Steinernema reveals deeply conserved gene regulatory networks.</title>
        <authorList>
            <person name="Dillman A.R."/>
            <person name="Macchietto M."/>
            <person name="Porter C.F."/>
            <person name="Rogers A."/>
            <person name="Williams B."/>
            <person name="Antoshechkin I."/>
            <person name="Lee M.M."/>
            <person name="Goodwin Z."/>
            <person name="Lu X."/>
            <person name="Lewis E.E."/>
            <person name="Goodrich-Blair H."/>
            <person name="Stock S.P."/>
            <person name="Adams B.J."/>
            <person name="Sternberg P.W."/>
            <person name="Mortazavi A."/>
        </authorList>
    </citation>
    <scope>NUCLEOTIDE SEQUENCE [LARGE SCALE GENOMIC DNA]</scope>
    <source>
        <strain evidence="1 2">ALL</strain>
    </source>
</reference>
<protein>
    <submittedName>
        <fullName evidence="1">Uncharacterized protein</fullName>
    </submittedName>
</protein>
<dbReference type="Proteomes" id="UP000298663">
    <property type="component" value="Unassembled WGS sequence"/>
</dbReference>
<proteinExistence type="predicted"/>
<reference evidence="1 2" key="2">
    <citation type="journal article" date="2019" name="G3 (Bethesda)">
        <title>Hybrid Assembly of the Genome of the Entomopathogenic Nematode Steinernema carpocapsae Identifies the X-Chromosome.</title>
        <authorList>
            <person name="Serra L."/>
            <person name="Macchietto M."/>
            <person name="Macias-Munoz A."/>
            <person name="McGill C.J."/>
            <person name="Rodriguez I.M."/>
            <person name="Rodriguez B."/>
            <person name="Murad R."/>
            <person name="Mortazavi A."/>
        </authorList>
    </citation>
    <scope>NUCLEOTIDE SEQUENCE [LARGE SCALE GENOMIC DNA]</scope>
    <source>
        <strain evidence="1 2">ALL</strain>
    </source>
</reference>
<evidence type="ECO:0000313" key="2">
    <source>
        <dbReference type="Proteomes" id="UP000298663"/>
    </source>
</evidence>
<organism evidence="1 2">
    <name type="scientific">Steinernema carpocapsae</name>
    <name type="common">Entomopathogenic nematode</name>
    <dbReference type="NCBI Taxonomy" id="34508"/>
    <lineage>
        <taxon>Eukaryota</taxon>
        <taxon>Metazoa</taxon>
        <taxon>Ecdysozoa</taxon>
        <taxon>Nematoda</taxon>
        <taxon>Chromadorea</taxon>
        <taxon>Rhabditida</taxon>
        <taxon>Tylenchina</taxon>
        <taxon>Panagrolaimomorpha</taxon>
        <taxon>Strongyloidoidea</taxon>
        <taxon>Steinernematidae</taxon>
        <taxon>Steinernema</taxon>
    </lineage>
</organism>
<keyword evidence="2" id="KW-1185">Reference proteome</keyword>
<comment type="caution">
    <text evidence="1">The sequence shown here is derived from an EMBL/GenBank/DDBJ whole genome shotgun (WGS) entry which is preliminary data.</text>
</comment>
<gene>
    <name evidence="1" type="ORF">L596_001786</name>
</gene>
<dbReference type="EMBL" id="AZBU02000001">
    <property type="protein sequence ID" value="TMS34146.1"/>
    <property type="molecule type" value="Genomic_DNA"/>
</dbReference>
<evidence type="ECO:0000313" key="1">
    <source>
        <dbReference type="EMBL" id="TMS34146.1"/>
    </source>
</evidence>
<accession>A0A4U8UML4</accession>
<sequence length="85" mass="10130">MQAFWTFMDRRNLVSPTLRRIAPFVEQMTTHQALCKQQERITAVRRRRLSSKTTRTTRRRAIFSFVLLTNKRFSNVVLCITAWPS</sequence>
<name>A0A4U8UML4_STECR</name>
<dbReference type="AlphaFoldDB" id="A0A4U8UML4"/>